<evidence type="ECO:0000313" key="2">
    <source>
        <dbReference type="EMBL" id="GBP47733.1"/>
    </source>
</evidence>
<dbReference type="EMBL" id="BGZK01000508">
    <property type="protein sequence ID" value="GBP47733.1"/>
    <property type="molecule type" value="Genomic_DNA"/>
</dbReference>
<feature type="region of interest" description="Disordered" evidence="1">
    <location>
        <begin position="114"/>
        <end position="141"/>
    </location>
</feature>
<dbReference type="Proteomes" id="UP000299102">
    <property type="component" value="Unassembled WGS sequence"/>
</dbReference>
<proteinExistence type="predicted"/>
<sequence>MIIAAHGYPQPQGSLVRCRPFKKDCALSRSEPGGARASIKLRQSSRDDFGNSVRLEEGMKIKLDAVYKENSTSIITVRYLFNEFERGRVTVSNEERPGRPSDVFTEEIVEKVHEMTLSGRQTKMREGAKESRKKRQSRLER</sequence>
<reference evidence="2 3" key="1">
    <citation type="journal article" date="2019" name="Commun. Biol.">
        <title>The bagworm genome reveals a unique fibroin gene that provides high tensile strength.</title>
        <authorList>
            <person name="Kono N."/>
            <person name="Nakamura H."/>
            <person name="Ohtoshi R."/>
            <person name="Tomita M."/>
            <person name="Numata K."/>
            <person name="Arakawa K."/>
        </authorList>
    </citation>
    <scope>NUCLEOTIDE SEQUENCE [LARGE SCALE GENOMIC DNA]</scope>
</reference>
<dbReference type="OrthoDB" id="616263at2759"/>
<gene>
    <name evidence="2" type="ORF">EVAR_14265_1</name>
</gene>
<protein>
    <submittedName>
        <fullName evidence="2">Uncharacterized protein</fullName>
    </submittedName>
</protein>
<organism evidence="2 3">
    <name type="scientific">Eumeta variegata</name>
    <name type="common">Bagworm moth</name>
    <name type="synonym">Eumeta japonica</name>
    <dbReference type="NCBI Taxonomy" id="151549"/>
    <lineage>
        <taxon>Eukaryota</taxon>
        <taxon>Metazoa</taxon>
        <taxon>Ecdysozoa</taxon>
        <taxon>Arthropoda</taxon>
        <taxon>Hexapoda</taxon>
        <taxon>Insecta</taxon>
        <taxon>Pterygota</taxon>
        <taxon>Neoptera</taxon>
        <taxon>Endopterygota</taxon>
        <taxon>Lepidoptera</taxon>
        <taxon>Glossata</taxon>
        <taxon>Ditrysia</taxon>
        <taxon>Tineoidea</taxon>
        <taxon>Psychidae</taxon>
        <taxon>Oiketicinae</taxon>
        <taxon>Eumeta</taxon>
    </lineage>
</organism>
<keyword evidence="3" id="KW-1185">Reference proteome</keyword>
<accession>A0A4C1W9L5</accession>
<comment type="caution">
    <text evidence="2">The sequence shown here is derived from an EMBL/GenBank/DDBJ whole genome shotgun (WGS) entry which is preliminary data.</text>
</comment>
<evidence type="ECO:0000313" key="3">
    <source>
        <dbReference type="Proteomes" id="UP000299102"/>
    </source>
</evidence>
<feature type="compositionally biased region" description="Basic residues" evidence="1">
    <location>
        <begin position="131"/>
        <end position="141"/>
    </location>
</feature>
<name>A0A4C1W9L5_EUMVA</name>
<evidence type="ECO:0000256" key="1">
    <source>
        <dbReference type="SAM" id="MobiDB-lite"/>
    </source>
</evidence>
<dbReference type="AlphaFoldDB" id="A0A4C1W9L5"/>